<feature type="compositionally biased region" description="Polar residues" evidence="4">
    <location>
        <begin position="422"/>
        <end position="436"/>
    </location>
</feature>
<dbReference type="SMART" id="SM00360">
    <property type="entry name" value="RRM"/>
    <property type="match status" value="2"/>
</dbReference>
<proteinExistence type="predicted"/>
<dbReference type="CDD" id="cd12325">
    <property type="entry name" value="RRM1_hnRNPA_hnRNPD_like"/>
    <property type="match status" value="1"/>
</dbReference>
<feature type="domain" description="RRM" evidence="5">
    <location>
        <begin position="217"/>
        <end position="298"/>
    </location>
</feature>
<dbReference type="InterPro" id="IPR035979">
    <property type="entry name" value="RBD_domain_sf"/>
</dbReference>
<dbReference type="GO" id="GO:0003729">
    <property type="term" value="F:mRNA binding"/>
    <property type="evidence" value="ECO:0007669"/>
    <property type="project" value="TreeGrafter"/>
</dbReference>
<keyword evidence="7" id="KW-1185">Reference proteome</keyword>
<accession>A0A2T9YFZ9</accession>
<dbReference type="PANTHER" id="PTHR48032">
    <property type="entry name" value="RNA-BINDING PROTEIN MUSASHI HOMOLOG RBP6"/>
    <property type="match status" value="1"/>
</dbReference>
<feature type="region of interest" description="Disordered" evidence="4">
    <location>
        <begin position="64"/>
        <end position="89"/>
    </location>
</feature>
<dbReference type="PROSITE" id="PS50102">
    <property type="entry name" value="RRM"/>
    <property type="match status" value="2"/>
</dbReference>
<dbReference type="InterPro" id="IPR012677">
    <property type="entry name" value="Nucleotide-bd_a/b_plait_sf"/>
</dbReference>
<evidence type="ECO:0000259" key="5">
    <source>
        <dbReference type="PROSITE" id="PS50102"/>
    </source>
</evidence>
<organism evidence="6 7">
    <name type="scientific">Furculomyces boomerangus</name>
    <dbReference type="NCBI Taxonomy" id="61424"/>
    <lineage>
        <taxon>Eukaryota</taxon>
        <taxon>Fungi</taxon>
        <taxon>Fungi incertae sedis</taxon>
        <taxon>Zoopagomycota</taxon>
        <taxon>Kickxellomycotina</taxon>
        <taxon>Harpellomycetes</taxon>
        <taxon>Harpellales</taxon>
        <taxon>Harpellaceae</taxon>
        <taxon>Furculomyces</taxon>
    </lineage>
</organism>
<evidence type="ECO:0000256" key="2">
    <source>
        <dbReference type="ARBA" id="ARBA00022884"/>
    </source>
</evidence>
<protein>
    <recommendedName>
        <fullName evidence="5">RRM domain-containing protein</fullName>
    </recommendedName>
</protein>
<dbReference type="GO" id="GO:0006417">
    <property type="term" value="P:regulation of translation"/>
    <property type="evidence" value="ECO:0007669"/>
    <property type="project" value="TreeGrafter"/>
</dbReference>
<comment type="caution">
    <text evidence="6">The sequence shown here is derived from an EMBL/GenBank/DDBJ whole genome shotgun (WGS) entry which is preliminary data.</text>
</comment>
<evidence type="ECO:0000313" key="6">
    <source>
        <dbReference type="EMBL" id="PVU91257.1"/>
    </source>
</evidence>
<evidence type="ECO:0000256" key="4">
    <source>
        <dbReference type="SAM" id="MobiDB-lite"/>
    </source>
</evidence>
<dbReference type="InterPro" id="IPR000504">
    <property type="entry name" value="RRM_dom"/>
</dbReference>
<dbReference type="OrthoDB" id="1875751at2759"/>
<feature type="region of interest" description="Disordered" evidence="4">
    <location>
        <begin position="157"/>
        <end position="214"/>
    </location>
</feature>
<dbReference type="AlphaFoldDB" id="A0A2T9YFZ9"/>
<evidence type="ECO:0000256" key="1">
    <source>
        <dbReference type="ARBA" id="ARBA00022737"/>
    </source>
</evidence>
<keyword evidence="1" id="KW-0677">Repeat</keyword>
<dbReference type="EMBL" id="MBFT01000432">
    <property type="protein sequence ID" value="PVU91257.1"/>
    <property type="molecule type" value="Genomic_DNA"/>
</dbReference>
<evidence type="ECO:0000313" key="7">
    <source>
        <dbReference type="Proteomes" id="UP000245699"/>
    </source>
</evidence>
<feature type="compositionally biased region" description="Polar residues" evidence="4">
    <location>
        <begin position="177"/>
        <end position="189"/>
    </location>
</feature>
<keyword evidence="2 3" id="KW-0694">RNA-binding</keyword>
<feature type="compositionally biased region" description="Polar residues" evidence="4">
    <location>
        <begin position="455"/>
        <end position="464"/>
    </location>
</feature>
<name>A0A2T9YFZ9_9FUNG</name>
<feature type="region of interest" description="Disordered" evidence="4">
    <location>
        <begin position="422"/>
        <end position="554"/>
    </location>
</feature>
<feature type="compositionally biased region" description="Basic and acidic residues" evidence="4">
    <location>
        <begin position="504"/>
        <end position="534"/>
    </location>
</feature>
<dbReference type="SUPFAM" id="SSF54928">
    <property type="entry name" value="RNA-binding domain, RBD"/>
    <property type="match status" value="2"/>
</dbReference>
<dbReference type="Proteomes" id="UP000245699">
    <property type="component" value="Unassembled WGS sequence"/>
</dbReference>
<dbReference type="FunFam" id="3.30.70.330:FF:000025">
    <property type="entry name" value="RNA-binding protein Musashi homolog 2 isoform X1"/>
    <property type="match status" value="1"/>
</dbReference>
<reference evidence="6 7" key="1">
    <citation type="journal article" date="2018" name="MBio">
        <title>Comparative Genomics Reveals the Core Gene Toolbox for the Fungus-Insect Symbiosis.</title>
        <authorList>
            <person name="Wang Y."/>
            <person name="Stata M."/>
            <person name="Wang W."/>
            <person name="Stajich J.E."/>
            <person name="White M.M."/>
            <person name="Moncalvo J.M."/>
        </authorList>
    </citation>
    <scope>NUCLEOTIDE SEQUENCE [LARGE SCALE GENOMIC DNA]</scope>
    <source>
        <strain evidence="6 7">AUS-77-4</strain>
    </source>
</reference>
<dbReference type="STRING" id="61424.A0A2T9YFZ9"/>
<feature type="domain" description="RRM" evidence="5">
    <location>
        <begin position="96"/>
        <end position="170"/>
    </location>
</feature>
<feature type="compositionally biased region" description="Polar residues" evidence="4">
    <location>
        <begin position="487"/>
        <end position="501"/>
    </location>
</feature>
<evidence type="ECO:0000256" key="3">
    <source>
        <dbReference type="PROSITE-ProRule" id="PRU00176"/>
    </source>
</evidence>
<dbReference type="PANTHER" id="PTHR48032:SF6">
    <property type="entry name" value="RNA-BINDING (RRM_RBD_RNP MOTIFS) FAMILY PROTEIN"/>
    <property type="match status" value="1"/>
</dbReference>
<gene>
    <name evidence="6" type="ORF">BB559_004213</name>
</gene>
<dbReference type="Pfam" id="PF00076">
    <property type="entry name" value="RRM_1"/>
    <property type="match status" value="2"/>
</dbReference>
<sequence>MSESFEHNENKNVLDAFSAENQDYGYTTVNNEFELGKDDINVHHTEVPESWGYLRSENETGEIDYSKNENDQTNNYKNSENPKGSSTQSVPQKYIGKLFVGGLSWETTEESLKEYFSAYGEVVDTSIMRDQTTGRPRGFGFVTFSEHSTIEKVLQEPSHIVDNKKIDPKPAVPRDQQGYQPSGSGNDGNFSRVGEKPHMSGGVYANQSVGTGEQKPDTLFAGGLPPGTSDDDLRRAFEKFGNIIEVKMMIDRETGRPRGFAFVQFESEAAASRAISECESGGGMFIKDKRVDVKHAVHRKKGMQGNYSSGMGSINAGGYPNQYISTGNMMGMGYGMDAAGMMGYASGMGMNPSNMVGGYGYGMMNPNMMSAYGYMMNPAMMGSVDYQSVQNGYAIPGQSNVNIPNPMNMQMYGYGNYDGSVGNQNEQYADGSNNMNGPDINGGNSINGGPRDQEYSSGNQNTGDSWGNSMNNSNTTGGKSRGVNSGYEGSNQNYKGRGTNNDAGDDKQKDRRDRRDRSRDNTKRDRSGDRDRTGRSYSRQQPGSRSYGYAHYSK</sequence>
<dbReference type="Gene3D" id="3.30.70.330">
    <property type="match status" value="2"/>
</dbReference>
<feature type="compositionally biased region" description="Polar residues" evidence="4">
    <location>
        <begin position="71"/>
        <end position="89"/>
    </location>
</feature>
<feature type="compositionally biased region" description="Low complexity" evidence="4">
    <location>
        <begin position="465"/>
        <end position="478"/>
    </location>
</feature>
<feature type="compositionally biased region" description="Basic and acidic residues" evidence="4">
    <location>
        <begin position="157"/>
        <end position="168"/>
    </location>
</feature>